<dbReference type="InterPro" id="IPR000086">
    <property type="entry name" value="NUDIX_hydrolase_dom"/>
</dbReference>
<keyword evidence="3 6" id="KW-0479">Metal-binding</keyword>
<organism evidence="8 9">
    <name type="scientific">Phytoactinopolyspora halophila</name>
    <dbReference type="NCBI Taxonomy" id="1981511"/>
    <lineage>
        <taxon>Bacteria</taxon>
        <taxon>Bacillati</taxon>
        <taxon>Actinomycetota</taxon>
        <taxon>Actinomycetes</taxon>
        <taxon>Jiangellales</taxon>
        <taxon>Jiangellaceae</taxon>
        <taxon>Phytoactinopolyspora</taxon>
    </lineage>
</organism>
<accession>A0A329QPA2</accession>
<keyword evidence="9" id="KW-1185">Reference proteome</keyword>
<dbReference type="PIRSF" id="PIRSF017340">
    <property type="entry name" value="Nudix_hydro"/>
    <property type="match status" value="1"/>
</dbReference>
<sequence length="173" mass="20037">MLEVSDPPSSGDELVDIVNERDRVVGRASRRDAYARRLPHRCVFVLVRDHLGRVFVHQRTASKLIFPSHCDMFVGGVVHAGESYDDAAVREAREELGVAELGQLTRLFTFLYDDAEHTWWCAVYEGRCDVPVRPQADEIAWHSFLTDDELDRRFSEWTWTPDSAEAYRRLRSR</sequence>
<feature type="domain" description="Nudix hydrolase" evidence="7">
    <location>
        <begin position="38"/>
        <end position="167"/>
    </location>
</feature>
<dbReference type="Gene3D" id="3.90.79.10">
    <property type="entry name" value="Nucleoside Triphosphate Pyrophosphohydrolase"/>
    <property type="match status" value="1"/>
</dbReference>
<dbReference type="OrthoDB" id="67499at2"/>
<dbReference type="Pfam" id="PF00293">
    <property type="entry name" value="NUDIX"/>
    <property type="match status" value="1"/>
</dbReference>
<evidence type="ECO:0000256" key="2">
    <source>
        <dbReference type="ARBA" id="ARBA00005582"/>
    </source>
</evidence>
<dbReference type="InterPro" id="IPR015797">
    <property type="entry name" value="NUDIX_hydrolase-like_dom_sf"/>
</dbReference>
<dbReference type="RefSeq" id="WP_112258389.1">
    <property type="nucleotide sequence ID" value="NZ_QMIG01000009.1"/>
</dbReference>
<evidence type="ECO:0000256" key="6">
    <source>
        <dbReference type="PIRSR" id="PIRSR017340-1"/>
    </source>
</evidence>
<dbReference type="EMBL" id="QMIG01000009">
    <property type="protein sequence ID" value="RAW14195.1"/>
    <property type="molecule type" value="Genomic_DNA"/>
</dbReference>
<dbReference type="PANTHER" id="PTHR10885:SF0">
    <property type="entry name" value="ISOPENTENYL-DIPHOSPHATE DELTA-ISOMERASE"/>
    <property type="match status" value="1"/>
</dbReference>
<gene>
    <name evidence="8" type="ORF">DPM12_11090</name>
</gene>
<proteinExistence type="inferred from homology"/>
<dbReference type="GO" id="GO:0016817">
    <property type="term" value="F:hydrolase activity, acting on acid anhydrides"/>
    <property type="evidence" value="ECO:0007669"/>
    <property type="project" value="InterPro"/>
</dbReference>
<comment type="similarity">
    <text evidence="2">Belongs to the Nudix hydrolase family.</text>
</comment>
<dbReference type="InterPro" id="IPR024195">
    <property type="entry name" value="NUDIX_hydrolase_YfcD_pred"/>
</dbReference>
<dbReference type="GO" id="GO:0046872">
    <property type="term" value="F:metal ion binding"/>
    <property type="evidence" value="ECO:0007669"/>
    <property type="project" value="UniProtKB-KW"/>
</dbReference>
<dbReference type="Proteomes" id="UP000250462">
    <property type="component" value="Unassembled WGS sequence"/>
</dbReference>
<protein>
    <submittedName>
        <fullName evidence="8">NUDIX hydrolase</fullName>
    </submittedName>
</protein>
<comment type="cofactor">
    <cofactor evidence="1">
        <name>Mg(2+)</name>
        <dbReference type="ChEBI" id="CHEBI:18420"/>
    </cofactor>
</comment>
<dbReference type="CDD" id="cd04697">
    <property type="entry name" value="NUDIX_Hydrolase"/>
    <property type="match status" value="1"/>
</dbReference>
<dbReference type="InterPro" id="IPR020084">
    <property type="entry name" value="NUDIX_hydrolase_CS"/>
</dbReference>
<evidence type="ECO:0000256" key="1">
    <source>
        <dbReference type="ARBA" id="ARBA00001946"/>
    </source>
</evidence>
<evidence type="ECO:0000256" key="3">
    <source>
        <dbReference type="ARBA" id="ARBA00022723"/>
    </source>
</evidence>
<feature type="binding site" evidence="6">
    <location>
        <position position="91"/>
    </location>
    <ligand>
        <name>Mg(2+)</name>
        <dbReference type="ChEBI" id="CHEBI:18420"/>
    </ligand>
</feature>
<dbReference type="AlphaFoldDB" id="A0A329QPA2"/>
<dbReference type="PANTHER" id="PTHR10885">
    <property type="entry name" value="ISOPENTENYL-DIPHOSPHATE DELTA-ISOMERASE"/>
    <property type="match status" value="1"/>
</dbReference>
<evidence type="ECO:0000313" key="9">
    <source>
        <dbReference type="Proteomes" id="UP000250462"/>
    </source>
</evidence>
<evidence type="ECO:0000313" key="8">
    <source>
        <dbReference type="EMBL" id="RAW14195.1"/>
    </source>
</evidence>
<dbReference type="PROSITE" id="PS51462">
    <property type="entry name" value="NUDIX"/>
    <property type="match status" value="1"/>
</dbReference>
<keyword evidence="5 6" id="KW-0460">Magnesium</keyword>
<evidence type="ECO:0000259" key="7">
    <source>
        <dbReference type="PROSITE" id="PS51462"/>
    </source>
</evidence>
<name>A0A329QPA2_9ACTN</name>
<dbReference type="PROSITE" id="PS00893">
    <property type="entry name" value="NUDIX_BOX"/>
    <property type="match status" value="1"/>
</dbReference>
<evidence type="ECO:0000256" key="5">
    <source>
        <dbReference type="ARBA" id="ARBA00022842"/>
    </source>
</evidence>
<dbReference type="SUPFAM" id="SSF55811">
    <property type="entry name" value="Nudix"/>
    <property type="match status" value="1"/>
</dbReference>
<keyword evidence="4 8" id="KW-0378">Hydrolase</keyword>
<feature type="binding site" evidence="6">
    <location>
        <position position="95"/>
    </location>
    <ligand>
        <name>Mg(2+)</name>
        <dbReference type="ChEBI" id="CHEBI:18420"/>
    </ligand>
</feature>
<comment type="caution">
    <text evidence="8">The sequence shown here is derived from an EMBL/GenBank/DDBJ whole genome shotgun (WGS) entry which is preliminary data.</text>
</comment>
<evidence type="ECO:0000256" key="4">
    <source>
        <dbReference type="ARBA" id="ARBA00022801"/>
    </source>
</evidence>
<reference evidence="8 9" key="1">
    <citation type="submission" date="2018-06" db="EMBL/GenBank/DDBJ databases">
        <title>Phytoactinopolyspora halophila sp. nov., a novel halophilic actinomycete isolated from a saline soil in China.</title>
        <authorList>
            <person name="Tang S.-K."/>
        </authorList>
    </citation>
    <scope>NUCLEOTIDE SEQUENCE [LARGE SCALE GENOMIC DNA]</scope>
    <source>
        <strain evidence="8 9">YIM 96934</strain>
    </source>
</reference>